<evidence type="ECO:0000313" key="6">
    <source>
        <dbReference type="Proteomes" id="UP000034881"/>
    </source>
</evidence>
<dbReference type="PRINTS" id="PR00973">
    <property type="entry name" value="RIBOSOMALS17"/>
</dbReference>
<organism evidence="5 6">
    <name type="scientific">Candidatus Daviesbacteria bacterium GW2011_GWC2_40_12</name>
    <dbReference type="NCBI Taxonomy" id="1618431"/>
    <lineage>
        <taxon>Bacteria</taxon>
        <taxon>Candidatus Daviesiibacteriota</taxon>
    </lineage>
</organism>
<comment type="similarity">
    <text evidence="1">Belongs to the universal ribosomal protein uS17 family.</text>
</comment>
<name>A0A0G0T4X1_9BACT</name>
<dbReference type="CDD" id="cd00364">
    <property type="entry name" value="Ribosomal_uS17"/>
    <property type="match status" value="1"/>
</dbReference>
<sequence>MIGRVVSIKTDKTATVIVSRIAKHPLYKKTFIRTKKYLVDADTGVQEGDMVEMIKVRPISKNKHWKITKVVGKNLEEITKEKLKSEAEKIIAEVMPEEKKEVQTDEGKVISQKKEDSKEKKEKKGKE</sequence>
<feature type="region of interest" description="Disordered" evidence="4">
    <location>
        <begin position="95"/>
        <end position="127"/>
    </location>
</feature>
<dbReference type="InterPro" id="IPR012340">
    <property type="entry name" value="NA-bd_OB-fold"/>
</dbReference>
<keyword evidence="3" id="KW-0687">Ribonucleoprotein</keyword>
<dbReference type="SUPFAM" id="SSF50249">
    <property type="entry name" value="Nucleic acid-binding proteins"/>
    <property type="match status" value="1"/>
</dbReference>
<comment type="caution">
    <text evidence="5">The sequence shown here is derived from an EMBL/GenBank/DDBJ whole genome shotgun (WGS) entry which is preliminary data.</text>
</comment>
<dbReference type="Pfam" id="PF00366">
    <property type="entry name" value="Ribosomal_S17"/>
    <property type="match status" value="1"/>
</dbReference>
<protein>
    <submittedName>
        <fullName evidence="5">30S ribosomal protein S17</fullName>
    </submittedName>
</protein>
<evidence type="ECO:0000256" key="4">
    <source>
        <dbReference type="SAM" id="MobiDB-lite"/>
    </source>
</evidence>
<dbReference type="GO" id="GO:0006412">
    <property type="term" value="P:translation"/>
    <property type="evidence" value="ECO:0007669"/>
    <property type="project" value="InterPro"/>
</dbReference>
<accession>A0A0G0T4X1</accession>
<dbReference type="EMBL" id="LBYB01000004">
    <property type="protein sequence ID" value="KKR42130.1"/>
    <property type="molecule type" value="Genomic_DNA"/>
</dbReference>
<dbReference type="NCBIfam" id="NF004123">
    <property type="entry name" value="PRK05610.1"/>
    <property type="match status" value="1"/>
</dbReference>
<evidence type="ECO:0000256" key="3">
    <source>
        <dbReference type="ARBA" id="ARBA00023274"/>
    </source>
</evidence>
<reference evidence="5 6" key="1">
    <citation type="journal article" date="2015" name="Nature">
        <title>rRNA introns, odd ribosomes, and small enigmatic genomes across a large radiation of phyla.</title>
        <authorList>
            <person name="Brown C.T."/>
            <person name="Hug L.A."/>
            <person name="Thomas B.C."/>
            <person name="Sharon I."/>
            <person name="Castelle C.J."/>
            <person name="Singh A."/>
            <person name="Wilkins M.J."/>
            <person name="Williams K.H."/>
            <person name="Banfield J.F."/>
        </authorList>
    </citation>
    <scope>NUCLEOTIDE SEQUENCE [LARGE SCALE GENOMIC DNA]</scope>
</reference>
<dbReference type="AlphaFoldDB" id="A0A0G0T4X1"/>
<dbReference type="PANTHER" id="PTHR10744">
    <property type="entry name" value="40S RIBOSOMAL PROTEIN S11 FAMILY MEMBER"/>
    <property type="match status" value="1"/>
</dbReference>
<proteinExistence type="inferred from homology"/>
<dbReference type="GO" id="GO:0022627">
    <property type="term" value="C:cytosolic small ribosomal subunit"/>
    <property type="evidence" value="ECO:0007669"/>
    <property type="project" value="TreeGrafter"/>
</dbReference>
<evidence type="ECO:0000313" key="5">
    <source>
        <dbReference type="EMBL" id="KKR42130.1"/>
    </source>
</evidence>
<evidence type="ECO:0000256" key="1">
    <source>
        <dbReference type="ARBA" id="ARBA00010254"/>
    </source>
</evidence>
<gene>
    <name evidence="5" type="ORF">UT77_C0004G0114</name>
</gene>
<dbReference type="GO" id="GO:0003735">
    <property type="term" value="F:structural constituent of ribosome"/>
    <property type="evidence" value="ECO:0007669"/>
    <property type="project" value="InterPro"/>
</dbReference>
<dbReference type="Proteomes" id="UP000034881">
    <property type="component" value="Unassembled WGS sequence"/>
</dbReference>
<keyword evidence="2 5" id="KW-0689">Ribosomal protein</keyword>
<dbReference type="Gene3D" id="2.40.50.140">
    <property type="entry name" value="Nucleic acid-binding proteins"/>
    <property type="match status" value="1"/>
</dbReference>
<dbReference type="PANTHER" id="PTHR10744:SF1">
    <property type="entry name" value="SMALL RIBOSOMAL SUBUNIT PROTEIN US17M"/>
    <property type="match status" value="1"/>
</dbReference>
<dbReference type="InterPro" id="IPR000266">
    <property type="entry name" value="Ribosomal_uS17"/>
</dbReference>
<evidence type="ECO:0000256" key="2">
    <source>
        <dbReference type="ARBA" id="ARBA00022980"/>
    </source>
</evidence>